<reference evidence="13" key="1">
    <citation type="submission" date="2025-08" db="UniProtKB">
        <authorList>
            <consortium name="RefSeq"/>
        </authorList>
    </citation>
    <scope>IDENTIFICATION</scope>
    <source>
        <strain evidence="13">J_2021</strain>
        <tissue evidence="13">Erythrocytes</tissue>
    </source>
</reference>
<organism evidence="12 13">
    <name type="scientific">Xenopus laevis</name>
    <name type="common">African clawed frog</name>
    <dbReference type="NCBI Taxonomy" id="8355"/>
    <lineage>
        <taxon>Eukaryota</taxon>
        <taxon>Metazoa</taxon>
        <taxon>Chordata</taxon>
        <taxon>Craniata</taxon>
        <taxon>Vertebrata</taxon>
        <taxon>Euteleostomi</taxon>
        <taxon>Amphibia</taxon>
        <taxon>Batrachia</taxon>
        <taxon>Anura</taxon>
        <taxon>Pipoidea</taxon>
        <taxon>Pipidae</taxon>
        <taxon>Xenopodinae</taxon>
        <taxon>Xenopus</taxon>
        <taxon>Xenopus</taxon>
    </lineage>
</organism>
<dbReference type="AlphaFoldDB" id="A0A1L8I2Z5"/>
<dbReference type="Bgee" id="108718829">
    <property type="expression patterns" value="Expressed in spleen and 13 other cell types or tissues"/>
</dbReference>
<dbReference type="PANTHER" id="PTHR12015">
    <property type="entry name" value="SMALL INDUCIBLE CYTOKINE A"/>
    <property type="match status" value="1"/>
</dbReference>
<dbReference type="Gene3D" id="2.40.50.40">
    <property type="match status" value="1"/>
</dbReference>
<keyword evidence="4 10" id="KW-0202">Cytokine</keyword>
<sequence>MALQMPLIFLLIACAWALTQVSGANINPMDCCLRTNSKQIPWQNVKRYIVQDESSGCSINAIVLVTRRNIHLCAPPREPWVQTMIARFDRKKIKHHK</sequence>
<dbReference type="GeneID" id="108718829"/>
<dbReference type="SUPFAM" id="SSF54117">
    <property type="entry name" value="Interleukin 8-like chemokines"/>
    <property type="match status" value="1"/>
</dbReference>
<accession>A0A1L8I2Z5</accession>
<evidence type="ECO:0000313" key="13">
    <source>
        <dbReference type="RefSeq" id="XP_018122795.1"/>
    </source>
</evidence>
<evidence type="ECO:0000259" key="11">
    <source>
        <dbReference type="SMART" id="SM00199"/>
    </source>
</evidence>
<keyword evidence="7" id="KW-1015">Disulfide bond</keyword>
<evidence type="ECO:0000256" key="4">
    <source>
        <dbReference type="ARBA" id="ARBA00022514"/>
    </source>
</evidence>
<dbReference type="InterPro" id="IPR039809">
    <property type="entry name" value="Chemokine_b/g/d"/>
</dbReference>
<feature type="signal peptide" evidence="10">
    <location>
        <begin position="1"/>
        <end position="23"/>
    </location>
</feature>
<evidence type="ECO:0000256" key="10">
    <source>
        <dbReference type="RuleBase" id="RU361150"/>
    </source>
</evidence>
<dbReference type="InterPro" id="IPR036048">
    <property type="entry name" value="Interleukin_8-like_sf"/>
</dbReference>
<evidence type="ECO:0000256" key="1">
    <source>
        <dbReference type="ARBA" id="ARBA00004613"/>
    </source>
</evidence>
<dbReference type="GO" id="GO:0008009">
    <property type="term" value="F:chemokine activity"/>
    <property type="evidence" value="ECO:0007669"/>
    <property type="project" value="InterPro"/>
</dbReference>
<keyword evidence="5 10" id="KW-0964">Secreted</keyword>
<evidence type="ECO:0000256" key="2">
    <source>
        <dbReference type="ARBA" id="ARBA00010868"/>
    </source>
</evidence>
<dbReference type="Proteomes" id="UP000186698">
    <property type="component" value="Chromosome 1L"/>
</dbReference>
<keyword evidence="12" id="KW-1185">Reference proteome</keyword>
<dbReference type="FunFam" id="2.40.50.40:FF:000012">
    <property type="entry name" value="C-C motif chemokine"/>
    <property type="match status" value="1"/>
</dbReference>
<gene>
    <name evidence="13" type="primary">LOC108718829</name>
</gene>
<dbReference type="OMA" id="PPEGNQW"/>
<feature type="domain" description="Chemokine interleukin-8-like" evidence="11">
    <location>
        <begin position="28"/>
        <end position="88"/>
    </location>
</feature>
<keyword evidence="3 10" id="KW-0145">Chemotaxis</keyword>
<dbReference type="Pfam" id="PF00048">
    <property type="entry name" value="IL8"/>
    <property type="match status" value="1"/>
</dbReference>
<dbReference type="KEGG" id="xla:108718829"/>
<evidence type="ECO:0000313" key="12">
    <source>
        <dbReference type="Proteomes" id="UP000186698"/>
    </source>
</evidence>
<dbReference type="PROSITE" id="PS00472">
    <property type="entry name" value="SMALL_CYTOKINES_CC"/>
    <property type="match status" value="1"/>
</dbReference>
<dbReference type="InterPro" id="IPR001811">
    <property type="entry name" value="Chemokine_IL8-like_dom"/>
</dbReference>
<evidence type="ECO:0000256" key="8">
    <source>
        <dbReference type="ARBA" id="ARBA00023198"/>
    </source>
</evidence>
<evidence type="ECO:0000256" key="5">
    <source>
        <dbReference type="ARBA" id="ARBA00022525"/>
    </source>
</evidence>
<evidence type="ECO:0000256" key="7">
    <source>
        <dbReference type="ARBA" id="ARBA00023157"/>
    </source>
</evidence>
<evidence type="ECO:0000256" key="6">
    <source>
        <dbReference type="ARBA" id="ARBA00022729"/>
    </source>
</evidence>
<dbReference type="SMART" id="SM00199">
    <property type="entry name" value="SCY"/>
    <property type="match status" value="1"/>
</dbReference>
<dbReference type="GO" id="GO:0006955">
    <property type="term" value="P:immune response"/>
    <property type="evidence" value="ECO:0007669"/>
    <property type="project" value="InterPro"/>
</dbReference>
<proteinExistence type="inferred from homology"/>
<comment type="subcellular location">
    <subcellularLocation>
        <location evidence="1 10">Secreted</location>
    </subcellularLocation>
</comment>
<feature type="chain" id="PRO_5035351978" description="C-C motif chemokine" evidence="10">
    <location>
        <begin position="24"/>
        <end position="97"/>
    </location>
</feature>
<keyword evidence="6 10" id="KW-0732">Signal</keyword>
<dbReference type="PANTHER" id="PTHR12015:SF111">
    <property type="entry name" value="C-C MOTIF CHEMOKINE 17"/>
    <property type="match status" value="1"/>
</dbReference>
<dbReference type="PaxDb" id="8355-A0A1L8I2Z5"/>
<dbReference type="RefSeq" id="XP_018122795.1">
    <property type="nucleotide sequence ID" value="XM_018267306.2"/>
</dbReference>
<name>A0A1L8I2Z5_XENLA</name>
<comment type="function">
    <text evidence="9">Chemokine, which displays chemotactic activity for T lymphocytes, preferentially Th2 cells, but not monocytes or granulocytes. Therefore plays an important role in a wide range of inflammatory and immunological processes. Acts by binding to CCR4 at T-cell surface. Mediates GM-CSF/CSF2-driven pain and inflammation. In the brain, required to maintain the typical, highly branched morphology of hippocampal microglia under homeostatic conditions. May be important for the appropriate adaptation of microglial morphology and synaptic plasticity to acute lipopolysaccharide (LPS)-induced neuroinflammation. Plays a role in wound healing, mainly by inducing fibroblast migration into the wound.</text>
</comment>
<dbReference type="InterPro" id="IPR000827">
    <property type="entry name" value="Chemokine_CC_CS"/>
</dbReference>
<evidence type="ECO:0000256" key="9">
    <source>
        <dbReference type="ARBA" id="ARBA00046039"/>
    </source>
</evidence>
<keyword evidence="8" id="KW-0395">Inflammatory response</keyword>
<evidence type="ECO:0000256" key="3">
    <source>
        <dbReference type="ARBA" id="ARBA00022500"/>
    </source>
</evidence>
<dbReference type="STRING" id="8355.A0A1L8I2Z5"/>
<comment type="similarity">
    <text evidence="2 10">Belongs to the intercrine beta (chemokine CC) family.</text>
</comment>
<dbReference type="GO" id="GO:0005615">
    <property type="term" value="C:extracellular space"/>
    <property type="evidence" value="ECO:0007669"/>
    <property type="project" value="UniProtKB-KW"/>
</dbReference>
<dbReference type="GO" id="GO:0006954">
    <property type="term" value="P:inflammatory response"/>
    <property type="evidence" value="ECO:0007669"/>
    <property type="project" value="UniProtKB-KW"/>
</dbReference>
<protein>
    <recommendedName>
        <fullName evidence="10">C-C motif chemokine</fullName>
    </recommendedName>
</protein>
<dbReference type="OrthoDB" id="9909116at2759"/>